<sequence length="52" mass="5322">FGTSGTNGREMPEPAGSREISTRSPKAIGTSGPEIPEPAESAEIVPKGPKSK</sequence>
<dbReference type="EMBL" id="JAHRHJ020003387">
    <property type="protein sequence ID" value="KAH9291822.1"/>
    <property type="molecule type" value="Genomic_DNA"/>
</dbReference>
<reference evidence="2 3" key="1">
    <citation type="journal article" date="2021" name="Nat. Plants">
        <title>The Taxus genome provides insights into paclitaxel biosynthesis.</title>
        <authorList>
            <person name="Xiong X."/>
            <person name="Gou J."/>
            <person name="Liao Q."/>
            <person name="Li Y."/>
            <person name="Zhou Q."/>
            <person name="Bi G."/>
            <person name="Li C."/>
            <person name="Du R."/>
            <person name="Wang X."/>
            <person name="Sun T."/>
            <person name="Guo L."/>
            <person name="Liang H."/>
            <person name="Lu P."/>
            <person name="Wu Y."/>
            <person name="Zhang Z."/>
            <person name="Ro D.K."/>
            <person name="Shang Y."/>
            <person name="Huang S."/>
            <person name="Yan J."/>
        </authorList>
    </citation>
    <scope>NUCLEOTIDE SEQUENCE [LARGE SCALE GENOMIC DNA]</scope>
    <source>
        <strain evidence="2">Ta-2019</strain>
    </source>
</reference>
<evidence type="ECO:0000313" key="2">
    <source>
        <dbReference type="EMBL" id="KAH9291822.1"/>
    </source>
</evidence>
<dbReference type="AlphaFoldDB" id="A0AA38F864"/>
<keyword evidence="3" id="KW-1185">Reference proteome</keyword>
<feature type="region of interest" description="Disordered" evidence="1">
    <location>
        <begin position="1"/>
        <end position="52"/>
    </location>
</feature>
<dbReference type="Proteomes" id="UP000824469">
    <property type="component" value="Unassembled WGS sequence"/>
</dbReference>
<evidence type="ECO:0000256" key="1">
    <source>
        <dbReference type="SAM" id="MobiDB-lite"/>
    </source>
</evidence>
<proteinExistence type="predicted"/>
<accession>A0AA38F864</accession>
<comment type="caution">
    <text evidence="2">The sequence shown here is derived from an EMBL/GenBank/DDBJ whole genome shotgun (WGS) entry which is preliminary data.</text>
</comment>
<evidence type="ECO:0000313" key="3">
    <source>
        <dbReference type="Proteomes" id="UP000824469"/>
    </source>
</evidence>
<feature type="non-terminal residue" evidence="2">
    <location>
        <position position="1"/>
    </location>
</feature>
<protein>
    <submittedName>
        <fullName evidence="2">Uncharacterized protein</fullName>
    </submittedName>
</protein>
<gene>
    <name evidence="2" type="ORF">KI387_042990</name>
</gene>
<organism evidence="2 3">
    <name type="scientific">Taxus chinensis</name>
    <name type="common">Chinese yew</name>
    <name type="synonym">Taxus wallichiana var. chinensis</name>
    <dbReference type="NCBI Taxonomy" id="29808"/>
    <lineage>
        <taxon>Eukaryota</taxon>
        <taxon>Viridiplantae</taxon>
        <taxon>Streptophyta</taxon>
        <taxon>Embryophyta</taxon>
        <taxon>Tracheophyta</taxon>
        <taxon>Spermatophyta</taxon>
        <taxon>Pinopsida</taxon>
        <taxon>Pinidae</taxon>
        <taxon>Conifers II</taxon>
        <taxon>Cupressales</taxon>
        <taxon>Taxaceae</taxon>
        <taxon>Taxus</taxon>
    </lineage>
</organism>
<name>A0AA38F864_TAXCH</name>